<dbReference type="RefSeq" id="WP_318107554.1">
    <property type="nucleotide sequence ID" value="NZ_CP137573.1"/>
</dbReference>
<feature type="transmembrane region" description="Helical" evidence="1">
    <location>
        <begin position="139"/>
        <end position="162"/>
    </location>
</feature>
<organism evidence="2 3">
    <name type="scientific">Streptomyces solicathayae</name>
    <dbReference type="NCBI Taxonomy" id="3081768"/>
    <lineage>
        <taxon>Bacteria</taxon>
        <taxon>Bacillati</taxon>
        <taxon>Actinomycetota</taxon>
        <taxon>Actinomycetes</taxon>
        <taxon>Kitasatosporales</taxon>
        <taxon>Streptomycetaceae</taxon>
        <taxon>Streptomyces</taxon>
    </lineage>
</organism>
<evidence type="ECO:0000313" key="2">
    <source>
        <dbReference type="EMBL" id="WOX25114.1"/>
    </source>
</evidence>
<keyword evidence="1" id="KW-0812">Transmembrane</keyword>
<reference evidence="2 3" key="1">
    <citation type="submission" date="2023-10" db="EMBL/GenBank/DDBJ databases">
        <title>The genome sequence of Streptomyces sp. HUAS YS2.</title>
        <authorList>
            <person name="Mo P."/>
        </authorList>
    </citation>
    <scope>NUCLEOTIDE SEQUENCE [LARGE SCALE GENOMIC DNA]</scope>
    <source>
        <strain evidence="2 3">HUAS YS2</strain>
    </source>
</reference>
<accession>A0ABZ0M092</accession>
<evidence type="ECO:0000256" key="1">
    <source>
        <dbReference type="SAM" id="Phobius"/>
    </source>
</evidence>
<keyword evidence="1" id="KW-1133">Transmembrane helix</keyword>
<keyword evidence="1" id="KW-0472">Membrane</keyword>
<proteinExistence type="predicted"/>
<feature type="transmembrane region" description="Helical" evidence="1">
    <location>
        <begin position="190"/>
        <end position="208"/>
    </location>
</feature>
<gene>
    <name evidence="2" type="ORF">R2D22_28505</name>
</gene>
<evidence type="ECO:0000313" key="3">
    <source>
        <dbReference type="Proteomes" id="UP001301731"/>
    </source>
</evidence>
<dbReference type="EMBL" id="CP137573">
    <property type="protein sequence ID" value="WOX25114.1"/>
    <property type="molecule type" value="Genomic_DNA"/>
</dbReference>
<protein>
    <recommendedName>
        <fullName evidence="4">LigA protein</fullName>
    </recommendedName>
</protein>
<feature type="transmembrane region" description="Helical" evidence="1">
    <location>
        <begin position="228"/>
        <end position="250"/>
    </location>
</feature>
<name>A0ABZ0M092_9ACTN</name>
<dbReference type="Proteomes" id="UP001301731">
    <property type="component" value="Chromosome"/>
</dbReference>
<feature type="transmembrane region" description="Helical" evidence="1">
    <location>
        <begin position="21"/>
        <end position="42"/>
    </location>
</feature>
<sequence length="326" mass="34817">MTQTLAPHAALPARPSRPRRVLRALAVVATLPYISLKVAWVAGSRIGIPEGSVLLDRPGLMAVANSVTILMDAAVVVLALLLTQPWGLRVRSWLLGLPVWGATGLLAPIVVGFPLQLVTAAVAGAEKHTAQGRPFLDEWVFGVVYGGFILQAFSLGTLFVLYARERWSHVWAGRVGEMDPDLSGRWMRPTAVVASALTLVPAALHVLWASGSARGLTPARAAERTTDFYVLEAARVGFVAVAVIGTLALVFRLGRSRQVRPLLAMSWVGASSLACWGGWLMLASLMPEDDPTKEPTALMITAYAGEMITGILLSGCLAVMLRRRGA</sequence>
<feature type="transmembrane region" description="Helical" evidence="1">
    <location>
        <begin position="62"/>
        <end position="82"/>
    </location>
</feature>
<evidence type="ECO:0008006" key="4">
    <source>
        <dbReference type="Google" id="ProtNLM"/>
    </source>
</evidence>
<feature type="transmembrane region" description="Helical" evidence="1">
    <location>
        <begin position="262"/>
        <end position="285"/>
    </location>
</feature>
<feature type="transmembrane region" description="Helical" evidence="1">
    <location>
        <begin position="94"/>
        <end position="119"/>
    </location>
</feature>
<keyword evidence="3" id="KW-1185">Reference proteome</keyword>
<feature type="transmembrane region" description="Helical" evidence="1">
    <location>
        <begin position="297"/>
        <end position="321"/>
    </location>
</feature>